<dbReference type="PANTHER" id="PTHR30480:SF16">
    <property type="entry name" value="GLYCOSIDE HYDROLASE FAMILY 3 DOMAIN PROTEIN"/>
    <property type="match status" value="1"/>
</dbReference>
<keyword evidence="4" id="KW-0472">Membrane</keyword>
<dbReference type="InterPro" id="IPR019800">
    <property type="entry name" value="Glyco_hydro_3_AS"/>
</dbReference>
<sequence length="436" mass="48649">MFIKRGRGGSRKFTIFAPPQSQSRSIRTLLRHPRSLAFILFTIIVMLVGSTKFLPFSTTHWSWFTDSNPVTISSTPTRPKLSDIQQKRYQQIATRYVSHMTINEKLGQLFMVSYQTPSYSADLDHMLAQLHAGGVILYQPQINTREQIQQDITKMQQRATLPLLIATDEEGGYVDRLTHIYPPRLSALAIYRTGDPSVAQHMGHQTAHDLLALGINTNLAPDSDVALVNGPDQITRTFGFTTQSVITFAGAYMRALQQDNVIACVKHFPGLGAATTDAHFELPVVHRTKAQIYATELAPFQTFVQSPNVRERPGMVMSTDVLMPAIDPQFPAELSHIFITDILRQQFGYNGVVITDALSMNGISNHWDMLQASIQALKAGNDMIIGINNPIQMALTIAGLKSALQQERLSLTQVDTSVIRILTLKLQYHLLPLELE</sequence>
<dbReference type="PANTHER" id="PTHR30480">
    <property type="entry name" value="BETA-HEXOSAMINIDASE-RELATED"/>
    <property type="match status" value="1"/>
</dbReference>
<dbReference type="Gene3D" id="3.20.20.300">
    <property type="entry name" value="Glycoside hydrolase, family 3, N-terminal domain"/>
    <property type="match status" value="1"/>
</dbReference>
<gene>
    <name evidence="6" type="ORF">KSZ_07390</name>
</gene>
<evidence type="ECO:0000256" key="2">
    <source>
        <dbReference type="ARBA" id="ARBA00022801"/>
    </source>
</evidence>
<feature type="transmembrane region" description="Helical" evidence="4">
    <location>
        <begin position="36"/>
        <end position="54"/>
    </location>
</feature>
<evidence type="ECO:0000256" key="1">
    <source>
        <dbReference type="ARBA" id="ARBA00005336"/>
    </source>
</evidence>
<keyword evidence="7" id="KW-1185">Reference proteome</keyword>
<keyword evidence="4" id="KW-0812">Transmembrane</keyword>
<evidence type="ECO:0000256" key="4">
    <source>
        <dbReference type="SAM" id="Phobius"/>
    </source>
</evidence>
<dbReference type="Proteomes" id="UP000635565">
    <property type="component" value="Unassembled WGS sequence"/>
</dbReference>
<protein>
    <submittedName>
        <fullName evidence="6">Glycoside hydrolase family 3</fullName>
    </submittedName>
</protein>
<comment type="similarity">
    <text evidence="1">Belongs to the glycosyl hydrolase 3 family.</text>
</comment>
<dbReference type="EMBL" id="BNJJ01000002">
    <property type="protein sequence ID" value="GHO82733.1"/>
    <property type="molecule type" value="Genomic_DNA"/>
</dbReference>
<evidence type="ECO:0000313" key="6">
    <source>
        <dbReference type="EMBL" id="GHO82733.1"/>
    </source>
</evidence>
<dbReference type="InterPro" id="IPR050226">
    <property type="entry name" value="NagZ_Beta-hexosaminidase"/>
</dbReference>
<keyword evidence="3" id="KW-0326">Glycosidase</keyword>
<name>A0ABQ3VAQ3_9CHLR</name>
<accession>A0ABQ3VAQ3</accession>
<dbReference type="PROSITE" id="PS00775">
    <property type="entry name" value="GLYCOSYL_HYDROL_F3"/>
    <property type="match status" value="1"/>
</dbReference>
<evidence type="ECO:0000313" key="7">
    <source>
        <dbReference type="Proteomes" id="UP000635565"/>
    </source>
</evidence>
<dbReference type="InterPro" id="IPR017853">
    <property type="entry name" value="GH"/>
</dbReference>
<reference evidence="6 7" key="1">
    <citation type="journal article" date="2021" name="Int. J. Syst. Evol. Microbiol.">
        <title>Reticulibacter mediterranei gen. nov., sp. nov., within the new family Reticulibacteraceae fam. nov., and Ktedonospora formicarum gen. nov., sp. nov., Ktedonobacter robiniae sp. nov., Dictyobacter formicarum sp. nov. and Dictyobacter arantiisoli sp. nov., belonging to the class Ktedonobacteria.</title>
        <authorList>
            <person name="Yabe S."/>
            <person name="Zheng Y."/>
            <person name="Wang C.M."/>
            <person name="Sakai Y."/>
            <person name="Abe K."/>
            <person name="Yokota A."/>
            <person name="Donadio S."/>
            <person name="Cavaletti L."/>
            <person name="Monciardini P."/>
        </authorList>
    </citation>
    <scope>NUCLEOTIDE SEQUENCE [LARGE SCALE GENOMIC DNA]</scope>
    <source>
        <strain evidence="6 7">SOSP1-9</strain>
    </source>
</reference>
<comment type="caution">
    <text evidence="6">The sequence shown here is derived from an EMBL/GenBank/DDBJ whole genome shotgun (WGS) entry which is preliminary data.</text>
</comment>
<evidence type="ECO:0000259" key="5">
    <source>
        <dbReference type="Pfam" id="PF00933"/>
    </source>
</evidence>
<dbReference type="SUPFAM" id="SSF51445">
    <property type="entry name" value="(Trans)glycosidases"/>
    <property type="match status" value="1"/>
</dbReference>
<keyword evidence="2 6" id="KW-0378">Hydrolase</keyword>
<dbReference type="Pfam" id="PF00933">
    <property type="entry name" value="Glyco_hydro_3"/>
    <property type="match status" value="1"/>
</dbReference>
<dbReference type="InterPro" id="IPR001764">
    <property type="entry name" value="Glyco_hydro_3_N"/>
</dbReference>
<dbReference type="InterPro" id="IPR036962">
    <property type="entry name" value="Glyco_hydro_3_N_sf"/>
</dbReference>
<organism evidence="6 7">
    <name type="scientific">Dictyobacter formicarum</name>
    <dbReference type="NCBI Taxonomy" id="2778368"/>
    <lineage>
        <taxon>Bacteria</taxon>
        <taxon>Bacillati</taxon>
        <taxon>Chloroflexota</taxon>
        <taxon>Ktedonobacteria</taxon>
        <taxon>Ktedonobacterales</taxon>
        <taxon>Dictyobacteraceae</taxon>
        <taxon>Dictyobacter</taxon>
    </lineage>
</organism>
<evidence type="ECO:0000256" key="3">
    <source>
        <dbReference type="ARBA" id="ARBA00023295"/>
    </source>
</evidence>
<dbReference type="GO" id="GO:0016787">
    <property type="term" value="F:hydrolase activity"/>
    <property type="evidence" value="ECO:0007669"/>
    <property type="project" value="UniProtKB-KW"/>
</dbReference>
<keyword evidence="4" id="KW-1133">Transmembrane helix</keyword>
<feature type="domain" description="Glycoside hydrolase family 3 N-terminal" evidence="5">
    <location>
        <begin position="101"/>
        <end position="424"/>
    </location>
</feature>
<proteinExistence type="inferred from homology"/>